<reference evidence="2" key="1">
    <citation type="journal article" date="2021" name="PeerJ">
        <title>Extensive microbial diversity within the chicken gut microbiome revealed by metagenomics and culture.</title>
        <authorList>
            <person name="Gilroy R."/>
            <person name="Ravi A."/>
            <person name="Getino M."/>
            <person name="Pursley I."/>
            <person name="Horton D.L."/>
            <person name="Alikhan N.F."/>
            <person name="Baker D."/>
            <person name="Gharbi K."/>
            <person name="Hall N."/>
            <person name="Watson M."/>
            <person name="Adriaenssens E.M."/>
            <person name="Foster-Nyarko E."/>
            <person name="Jarju S."/>
            <person name="Secka A."/>
            <person name="Antonio M."/>
            <person name="Oren A."/>
            <person name="Chaudhuri R.R."/>
            <person name="La Ragione R."/>
            <person name="Hildebrand F."/>
            <person name="Pallen M.J."/>
        </authorList>
    </citation>
    <scope>NUCLEOTIDE SEQUENCE</scope>
    <source>
        <strain evidence="2">ChiHjej8B7-25341</strain>
    </source>
</reference>
<protein>
    <submittedName>
        <fullName evidence="2">DUF1934 domain-containing protein</fullName>
    </submittedName>
</protein>
<organism evidence="2 3">
    <name type="scientific">Candidatus Eisenbergiella stercorigallinarum</name>
    <dbReference type="NCBI Taxonomy" id="2838557"/>
    <lineage>
        <taxon>Bacteria</taxon>
        <taxon>Bacillati</taxon>
        <taxon>Bacillota</taxon>
        <taxon>Clostridia</taxon>
        <taxon>Lachnospirales</taxon>
        <taxon>Lachnospiraceae</taxon>
        <taxon>Eisenbergiella</taxon>
    </lineage>
</organism>
<evidence type="ECO:0000313" key="3">
    <source>
        <dbReference type="Proteomes" id="UP000823851"/>
    </source>
</evidence>
<feature type="compositionally biased region" description="Basic and acidic residues" evidence="1">
    <location>
        <begin position="160"/>
        <end position="176"/>
    </location>
</feature>
<dbReference type="InterPro" id="IPR015231">
    <property type="entry name" value="DUF1934"/>
</dbReference>
<dbReference type="InterPro" id="IPR012674">
    <property type="entry name" value="Calycin"/>
</dbReference>
<dbReference type="EMBL" id="DWUW01000177">
    <property type="protein sequence ID" value="HJD31570.1"/>
    <property type="molecule type" value="Genomic_DNA"/>
</dbReference>
<comment type="caution">
    <text evidence="2">The sequence shown here is derived from an EMBL/GenBank/DDBJ whole genome shotgun (WGS) entry which is preliminary data.</text>
</comment>
<name>A0A9D2TYZ0_9FIRM</name>
<feature type="compositionally biased region" description="Basic and acidic residues" evidence="1">
    <location>
        <begin position="144"/>
        <end position="153"/>
    </location>
</feature>
<sequence length="176" mass="20786">MTKEVMLTIRGLQFDQGPDSEEIETVQWGQYYKKNGTHYIIYDEVMEGEKEPVRNVIRFREQEMNLMKRGMVNVYMAFEEHRKNITNYHTPYGSLLIGMDTRRVSFTEGAEEIRLQVEYTLEVNYEYLADCRIDIRIQPAGEGVKDAREERLRTGPGILAREEARDRKDPEPQMRV</sequence>
<evidence type="ECO:0000313" key="2">
    <source>
        <dbReference type="EMBL" id="HJD31570.1"/>
    </source>
</evidence>
<gene>
    <name evidence="2" type="ORF">H9912_06470</name>
</gene>
<evidence type="ECO:0000256" key="1">
    <source>
        <dbReference type="SAM" id="MobiDB-lite"/>
    </source>
</evidence>
<dbReference type="Gene3D" id="2.40.128.20">
    <property type="match status" value="1"/>
</dbReference>
<accession>A0A9D2TYZ0</accession>
<dbReference type="Proteomes" id="UP000823851">
    <property type="component" value="Unassembled WGS sequence"/>
</dbReference>
<feature type="region of interest" description="Disordered" evidence="1">
    <location>
        <begin position="144"/>
        <end position="176"/>
    </location>
</feature>
<dbReference type="AlphaFoldDB" id="A0A9D2TYZ0"/>
<reference evidence="2" key="2">
    <citation type="submission" date="2021-04" db="EMBL/GenBank/DDBJ databases">
        <authorList>
            <person name="Gilroy R."/>
        </authorList>
    </citation>
    <scope>NUCLEOTIDE SEQUENCE</scope>
    <source>
        <strain evidence="2">ChiHjej8B7-25341</strain>
    </source>
</reference>
<proteinExistence type="predicted"/>
<dbReference type="Pfam" id="PF09148">
    <property type="entry name" value="DUF1934"/>
    <property type="match status" value="1"/>
</dbReference>
<dbReference type="SUPFAM" id="SSF50814">
    <property type="entry name" value="Lipocalins"/>
    <property type="match status" value="1"/>
</dbReference>